<sequence length="75" mass="8135">MSLERHPITWNLALGHSCDMLVAAKFTLTLTFTAKVVIGHELNYNGLALNAYSYSKAHIKSSAICQVQVTAQAAT</sequence>
<evidence type="ECO:0000313" key="1">
    <source>
        <dbReference type="EMBL" id="QDL08001.1"/>
    </source>
</evidence>
<name>A0A856ME88_9CYAN</name>
<proteinExistence type="predicted"/>
<dbReference type="EMBL" id="CP030118">
    <property type="protein sequence ID" value="QDL08001.1"/>
    <property type="molecule type" value="Genomic_DNA"/>
</dbReference>
<reference evidence="1 2" key="1">
    <citation type="submission" date="2018-06" db="EMBL/GenBank/DDBJ databases">
        <title>Comparative genomics of Brasilonema spp. strains.</title>
        <authorList>
            <person name="Alvarenga D.O."/>
            <person name="Fiore M.F."/>
            <person name="Varani A.M."/>
        </authorList>
    </citation>
    <scope>NUCLEOTIDE SEQUENCE [LARGE SCALE GENOMIC DNA]</scope>
    <source>
        <strain evidence="1 2">CENA114</strain>
    </source>
</reference>
<evidence type="ECO:0000313" key="2">
    <source>
        <dbReference type="Proteomes" id="UP000503129"/>
    </source>
</evidence>
<dbReference type="AlphaFoldDB" id="A0A856ME88"/>
<gene>
    <name evidence="1" type="ORF">DP114_08895</name>
</gene>
<organism evidence="1 2">
    <name type="scientific">Brasilonema sennae CENA114</name>
    <dbReference type="NCBI Taxonomy" id="415709"/>
    <lineage>
        <taxon>Bacteria</taxon>
        <taxon>Bacillati</taxon>
        <taxon>Cyanobacteriota</taxon>
        <taxon>Cyanophyceae</taxon>
        <taxon>Nostocales</taxon>
        <taxon>Scytonemataceae</taxon>
        <taxon>Brasilonema</taxon>
        <taxon>Bromeliae group (in: Brasilonema)</taxon>
    </lineage>
</organism>
<protein>
    <submittedName>
        <fullName evidence="1">Uncharacterized protein</fullName>
    </submittedName>
</protein>
<keyword evidence="2" id="KW-1185">Reference proteome</keyword>
<dbReference type="KEGG" id="bsen:DP114_08895"/>
<dbReference type="Proteomes" id="UP000503129">
    <property type="component" value="Chromosome"/>
</dbReference>
<accession>A0A856ME88</accession>